<keyword evidence="3" id="KW-1185">Reference proteome</keyword>
<evidence type="ECO:0000256" key="1">
    <source>
        <dbReference type="SAM" id="SignalP"/>
    </source>
</evidence>
<feature type="signal peptide" evidence="1">
    <location>
        <begin position="1"/>
        <end position="20"/>
    </location>
</feature>
<name>A0A6S7BG56_9BURK</name>
<dbReference type="AlphaFoldDB" id="A0A6S7BG56"/>
<dbReference type="Proteomes" id="UP000494115">
    <property type="component" value="Unassembled WGS sequence"/>
</dbReference>
<evidence type="ECO:0008006" key="4">
    <source>
        <dbReference type="Google" id="ProtNLM"/>
    </source>
</evidence>
<evidence type="ECO:0000313" key="3">
    <source>
        <dbReference type="Proteomes" id="UP000494115"/>
    </source>
</evidence>
<sequence>MHKHVPAILAVFILATSAQAQTGASMPSAAEVEAGATIPCPAGVAQYCERRAYENKRAAIQVETARKQLALAQEFYENHPDAEHAARLEEAKARLGVAVQQQGS</sequence>
<dbReference type="EMBL" id="CADIKM010000031">
    <property type="protein sequence ID" value="CAB3798825.1"/>
    <property type="molecule type" value="Genomic_DNA"/>
</dbReference>
<feature type="chain" id="PRO_5028846192" description="DUF4398 domain-containing protein" evidence="1">
    <location>
        <begin position="21"/>
        <end position="104"/>
    </location>
</feature>
<protein>
    <recommendedName>
        <fullName evidence="4">DUF4398 domain-containing protein</fullName>
    </recommendedName>
</protein>
<proteinExistence type="predicted"/>
<keyword evidence="1" id="KW-0732">Signal</keyword>
<organism evidence="2 3">
    <name type="scientific">Pararobbsia alpina</name>
    <dbReference type="NCBI Taxonomy" id="621374"/>
    <lineage>
        <taxon>Bacteria</taxon>
        <taxon>Pseudomonadati</taxon>
        <taxon>Pseudomonadota</taxon>
        <taxon>Betaproteobacteria</taxon>
        <taxon>Burkholderiales</taxon>
        <taxon>Burkholderiaceae</taxon>
        <taxon>Pararobbsia</taxon>
    </lineage>
</organism>
<gene>
    <name evidence="2" type="ORF">LMG28138_04533</name>
</gene>
<evidence type="ECO:0000313" key="2">
    <source>
        <dbReference type="EMBL" id="CAB3798825.1"/>
    </source>
</evidence>
<accession>A0A6S7BG56</accession>
<reference evidence="2 3" key="1">
    <citation type="submission" date="2020-04" db="EMBL/GenBank/DDBJ databases">
        <authorList>
            <person name="De Canck E."/>
        </authorList>
    </citation>
    <scope>NUCLEOTIDE SEQUENCE [LARGE SCALE GENOMIC DNA]</scope>
    <source>
        <strain evidence="2 3">LMG 28138</strain>
    </source>
</reference>